<proteinExistence type="predicted"/>
<name>A0A1Y3UVA4_BACUN</name>
<feature type="chain" id="PRO_5013254804" description="Major fimbrial subunit protein N-terminal domain-containing protein" evidence="1">
    <location>
        <begin position="27"/>
        <end position="382"/>
    </location>
</feature>
<evidence type="ECO:0000313" key="2">
    <source>
        <dbReference type="EMBL" id="OUN52674.1"/>
    </source>
</evidence>
<sequence>MNNIRGHIIRHIFLFAIVCVFLSCSSDPNNPVVTSDDVELQIGFRLATRTTGDDLYEEGEMYENYIDVAGGDYRILFFDSDNKFIARFYPNGVISNEEKNYREYDVTGTVPSSLVSHNDFKVVVIANWPTYLEESEMTVGQTTIDDLCNNVKSQFKQFTSFSLGANRLIPFYGVREFTDVTFEPDVATILTDPITLLRAVSKVEVILKSKTEDDLSLKSVQICRYNQKGYCAPNADQRSDYDHDGVWEDDYAESLHLVNGENDVDSDGNAEDKSLSLLMVKSWESDGYKHEKWIAYLTEYQNVDAEDGYCYVEAKFTNQLKDDASHKIYFAKYENGQTDNEATTRLNIERNNLYRFNVTATPLQLLVSVDKWVYGGTVHIEM</sequence>
<evidence type="ECO:0008006" key="4">
    <source>
        <dbReference type="Google" id="ProtNLM"/>
    </source>
</evidence>
<reference evidence="3" key="1">
    <citation type="submission" date="2017-04" db="EMBL/GenBank/DDBJ databases">
        <title>Function of individual gut microbiota members based on whole genome sequencing of pure cultures obtained from chicken caecum.</title>
        <authorList>
            <person name="Medvecky M."/>
            <person name="Cejkova D."/>
            <person name="Polansky O."/>
            <person name="Karasova D."/>
            <person name="Kubasova T."/>
            <person name="Cizek A."/>
            <person name="Rychlik I."/>
        </authorList>
    </citation>
    <scope>NUCLEOTIDE SEQUENCE [LARGE SCALE GENOMIC DNA]</scope>
    <source>
        <strain evidence="3">An67</strain>
    </source>
</reference>
<comment type="caution">
    <text evidence="2">The sequence shown here is derived from an EMBL/GenBank/DDBJ whole genome shotgun (WGS) entry which is preliminary data.</text>
</comment>
<dbReference type="AlphaFoldDB" id="A0A1Y3UVA4"/>
<dbReference type="PROSITE" id="PS51257">
    <property type="entry name" value="PROKAR_LIPOPROTEIN"/>
    <property type="match status" value="1"/>
</dbReference>
<dbReference type="RefSeq" id="WP_087333251.1">
    <property type="nucleotide sequence ID" value="NZ_NFHS01000010.1"/>
</dbReference>
<evidence type="ECO:0000313" key="3">
    <source>
        <dbReference type="Proteomes" id="UP000196329"/>
    </source>
</evidence>
<protein>
    <recommendedName>
        <fullName evidence="4">Major fimbrial subunit protein N-terminal domain-containing protein</fullName>
    </recommendedName>
</protein>
<gene>
    <name evidence="2" type="ORF">B5G17_16545</name>
</gene>
<evidence type="ECO:0000256" key="1">
    <source>
        <dbReference type="SAM" id="SignalP"/>
    </source>
</evidence>
<feature type="signal peptide" evidence="1">
    <location>
        <begin position="1"/>
        <end position="26"/>
    </location>
</feature>
<accession>A0A1Y3UVA4</accession>
<keyword evidence="1" id="KW-0732">Signal</keyword>
<dbReference type="Proteomes" id="UP000196329">
    <property type="component" value="Unassembled WGS sequence"/>
</dbReference>
<organism evidence="2 3">
    <name type="scientific">Bacteroides uniformis</name>
    <dbReference type="NCBI Taxonomy" id="820"/>
    <lineage>
        <taxon>Bacteria</taxon>
        <taxon>Pseudomonadati</taxon>
        <taxon>Bacteroidota</taxon>
        <taxon>Bacteroidia</taxon>
        <taxon>Bacteroidales</taxon>
        <taxon>Bacteroidaceae</taxon>
        <taxon>Bacteroides</taxon>
    </lineage>
</organism>
<dbReference type="EMBL" id="NFHS01000010">
    <property type="protein sequence ID" value="OUN52674.1"/>
    <property type="molecule type" value="Genomic_DNA"/>
</dbReference>